<dbReference type="EMBL" id="JAMSHJ010000004">
    <property type="protein sequence ID" value="KAI5420853.1"/>
    <property type="molecule type" value="Genomic_DNA"/>
</dbReference>
<dbReference type="AlphaFoldDB" id="A0A9D4XGL2"/>
<feature type="region of interest" description="Disordered" evidence="1">
    <location>
        <begin position="1"/>
        <end position="77"/>
    </location>
</feature>
<dbReference type="InterPro" id="IPR000195">
    <property type="entry name" value="Rab-GAP-TBC_dom"/>
</dbReference>
<dbReference type="InterPro" id="IPR035969">
    <property type="entry name" value="Rab-GAP_TBC_sf"/>
</dbReference>
<dbReference type="Gramene" id="Psat04G0461800-T1">
    <property type="protein sequence ID" value="KAI5420853.1"/>
    <property type="gene ID" value="KIW84_044618"/>
</dbReference>
<dbReference type="FunFam" id="1.10.8.270:FF:000018">
    <property type="entry name" value="Ypt/Rab-GAP domain of gyp1p superfamily protein"/>
    <property type="match status" value="1"/>
</dbReference>
<accession>A0A9D4XGL2</accession>
<organism evidence="3 4">
    <name type="scientific">Pisum sativum</name>
    <name type="common">Garden pea</name>
    <name type="synonym">Lathyrus oleraceus</name>
    <dbReference type="NCBI Taxonomy" id="3888"/>
    <lineage>
        <taxon>Eukaryota</taxon>
        <taxon>Viridiplantae</taxon>
        <taxon>Streptophyta</taxon>
        <taxon>Embryophyta</taxon>
        <taxon>Tracheophyta</taxon>
        <taxon>Spermatophyta</taxon>
        <taxon>Magnoliopsida</taxon>
        <taxon>eudicotyledons</taxon>
        <taxon>Gunneridae</taxon>
        <taxon>Pentapetalae</taxon>
        <taxon>rosids</taxon>
        <taxon>fabids</taxon>
        <taxon>Fabales</taxon>
        <taxon>Fabaceae</taxon>
        <taxon>Papilionoideae</taxon>
        <taxon>50 kb inversion clade</taxon>
        <taxon>NPAAA clade</taxon>
        <taxon>Hologalegina</taxon>
        <taxon>IRL clade</taxon>
        <taxon>Fabeae</taxon>
        <taxon>Lathyrus</taxon>
    </lineage>
</organism>
<name>A0A9D4XGL2_PEA</name>
<dbReference type="PROSITE" id="PS50086">
    <property type="entry name" value="TBC_RABGAP"/>
    <property type="match status" value="1"/>
</dbReference>
<feature type="domain" description="Rab-GAP TBC" evidence="2">
    <location>
        <begin position="105"/>
        <end position="368"/>
    </location>
</feature>
<dbReference type="GO" id="GO:0005096">
    <property type="term" value="F:GTPase activator activity"/>
    <property type="evidence" value="ECO:0007669"/>
    <property type="project" value="TreeGrafter"/>
</dbReference>
<dbReference type="Pfam" id="PF00566">
    <property type="entry name" value="RabGAP-TBC"/>
    <property type="match status" value="1"/>
</dbReference>
<keyword evidence="4" id="KW-1185">Reference proteome</keyword>
<dbReference type="PANTHER" id="PTHR47219:SF20">
    <property type="entry name" value="TBC1 DOMAIN FAMILY MEMBER 2B"/>
    <property type="match status" value="1"/>
</dbReference>
<feature type="compositionally biased region" description="Basic and acidic residues" evidence="1">
    <location>
        <begin position="12"/>
        <end position="43"/>
    </location>
</feature>
<dbReference type="PANTHER" id="PTHR47219">
    <property type="entry name" value="RAB GTPASE-ACTIVATING PROTEIN 1-LIKE"/>
    <property type="match status" value="1"/>
</dbReference>
<evidence type="ECO:0000313" key="4">
    <source>
        <dbReference type="Proteomes" id="UP001058974"/>
    </source>
</evidence>
<feature type="compositionally biased region" description="Basic residues" evidence="1">
    <location>
        <begin position="1"/>
        <end position="11"/>
    </location>
</feature>
<evidence type="ECO:0000259" key="2">
    <source>
        <dbReference type="PROSITE" id="PS50086"/>
    </source>
</evidence>
<dbReference type="GO" id="GO:0031267">
    <property type="term" value="F:small GTPase binding"/>
    <property type="evidence" value="ECO:0007669"/>
    <property type="project" value="TreeGrafter"/>
</dbReference>
<evidence type="ECO:0000313" key="3">
    <source>
        <dbReference type="EMBL" id="KAI5420853.1"/>
    </source>
</evidence>
<evidence type="ECO:0000256" key="1">
    <source>
        <dbReference type="SAM" id="MobiDB-lite"/>
    </source>
</evidence>
<reference evidence="3 4" key="1">
    <citation type="journal article" date="2022" name="Nat. Genet.">
        <title>Improved pea reference genome and pan-genome highlight genomic features and evolutionary characteristics.</title>
        <authorList>
            <person name="Yang T."/>
            <person name="Liu R."/>
            <person name="Luo Y."/>
            <person name="Hu S."/>
            <person name="Wang D."/>
            <person name="Wang C."/>
            <person name="Pandey M.K."/>
            <person name="Ge S."/>
            <person name="Xu Q."/>
            <person name="Li N."/>
            <person name="Li G."/>
            <person name="Huang Y."/>
            <person name="Saxena R.K."/>
            <person name="Ji Y."/>
            <person name="Li M."/>
            <person name="Yan X."/>
            <person name="He Y."/>
            <person name="Liu Y."/>
            <person name="Wang X."/>
            <person name="Xiang C."/>
            <person name="Varshney R.K."/>
            <person name="Ding H."/>
            <person name="Gao S."/>
            <person name="Zong X."/>
        </authorList>
    </citation>
    <scope>NUCLEOTIDE SEQUENCE [LARGE SCALE GENOMIC DNA]</scope>
    <source>
        <strain evidence="3 4">cv. Zhongwan 6</strain>
    </source>
</reference>
<dbReference type="InterPro" id="IPR050302">
    <property type="entry name" value="Rab_GAP_TBC_domain"/>
</dbReference>
<dbReference type="Proteomes" id="UP001058974">
    <property type="component" value="Chromosome 4"/>
</dbReference>
<dbReference type="SMART" id="SM00164">
    <property type="entry name" value="TBC"/>
    <property type="match status" value="1"/>
</dbReference>
<protein>
    <recommendedName>
        <fullName evidence="2">Rab-GAP TBC domain-containing protein</fullName>
    </recommendedName>
</protein>
<proteinExistence type="predicted"/>
<dbReference type="Gene3D" id="1.10.8.270">
    <property type="entry name" value="putative rabgap domain of human tbc1 domain family member 14 like domains"/>
    <property type="match status" value="1"/>
</dbReference>
<dbReference type="SUPFAM" id="SSF47923">
    <property type="entry name" value="Ypt/Rab-GAP domain of gyp1p"/>
    <property type="match status" value="1"/>
</dbReference>
<comment type="caution">
    <text evidence="3">The sequence shown here is derived from an EMBL/GenBank/DDBJ whole genome shotgun (WGS) entry which is preliminary data.</text>
</comment>
<gene>
    <name evidence="3" type="ORF">KIW84_044618</name>
</gene>
<sequence>MMSARVKKKTASVKDERNKNGVSKDEKIAETEKSLSHSDDAKSPKGAFEEDSEDEFYDVERSDPSPDSPRVDGLSTSANGIAADAAPLQVPCPWIEELEVLVRGGVPMALRGELWQAFVGVKARRVDKYYQNLLASNGDSEIKSNHQNLQLDDNDGKINAELIHVPEKWKGQIEKDLPRTFPGHPALDEDGRNALRRLLTAYARHNPSVGYCQAMNFFAGLLLLLMPEENAFWTLMGILDDYFDGYFSEDMIESQVDQLVFEELVRESQSSGLSRSEGCMGYWTMGHQQDNGWACGYYVMKNMFDIIDACIVERFNEIFTDTSSYEKESIDHIRQLWAQFFLQKVEEQENQEKKDLMTKQKRLKKTYI</sequence>